<evidence type="ECO:0000313" key="12">
    <source>
        <dbReference type="EMBL" id="PLS02264.1"/>
    </source>
</evidence>
<reference evidence="12 13" key="1">
    <citation type="submission" date="2017-11" db="EMBL/GenBank/DDBJ databases">
        <title>Comparitive Functional Genomics of Dry Heat Resistant strains isolated from the Viking Spacecraft.</title>
        <authorList>
            <person name="Seuylemezian A."/>
            <person name="Cooper K."/>
            <person name="Vaishampayan P."/>
        </authorList>
    </citation>
    <scope>NUCLEOTIDE SEQUENCE [LARGE SCALE GENOMIC DNA]</scope>
    <source>
        <strain evidence="12 13">V32-6</strain>
    </source>
</reference>
<dbReference type="Gene3D" id="1.20.1560.10">
    <property type="entry name" value="ABC transporter type 1, transmembrane domain"/>
    <property type="match status" value="1"/>
</dbReference>
<dbReference type="SMART" id="SM00382">
    <property type="entry name" value="AAA"/>
    <property type="match status" value="1"/>
</dbReference>
<evidence type="ECO:0000256" key="4">
    <source>
        <dbReference type="ARBA" id="ARBA00022692"/>
    </source>
</evidence>
<dbReference type="Proteomes" id="UP000234950">
    <property type="component" value="Unassembled WGS sequence"/>
</dbReference>
<comment type="caution">
    <text evidence="12">The sequence shown here is derived from an EMBL/GenBank/DDBJ whole genome shotgun (WGS) entry which is preliminary data.</text>
</comment>
<feature type="transmembrane region" description="Helical" evidence="9">
    <location>
        <begin position="134"/>
        <end position="151"/>
    </location>
</feature>
<gene>
    <name evidence="12" type="ORF">CVD27_20570</name>
</gene>
<feature type="transmembrane region" description="Helical" evidence="9">
    <location>
        <begin position="242"/>
        <end position="263"/>
    </location>
</feature>
<dbReference type="FunFam" id="3.40.50.300:FF:000221">
    <property type="entry name" value="Multidrug ABC transporter ATP-binding protein"/>
    <property type="match status" value="1"/>
</dbReference>
<feature type="domain" description="ABC transmembrane type-1" evidence="11">
    <location>
        <begin position="16"/>
        <end position="298"/>
    </location>
</feature>
<dbReference type="PANTHER" id="PTHR43394:SF1">
    <property type="entry name" value="ATP-BINDING CASSETTE SUB-FAMILY B MEMBER 10, MITOCHONDRIAL"/>
    <property type="match status" value="1"/>
</dbReference>
<dbReference type="GO" id="GO:0005886">
    <property type="term" value="C:plasma membrane"/>
    <property type="evidence" value="ECO:0007669"/>
    <property type="project" value="UniProtKB-SubCell"/>
</dbReference>
<evidence type="ECO:0000256" key="3">
    <source>
        <dbReference type="ARBA" id="ARBA00022475"/>
    </source>
</evidence>
<sequence>MWGLRNYIKPYWKAAFLAPLFMVFEVLFDLLQPTFAARIVNQGVVNRDIQTIQHTGIIMVLVTILGLLAGVGCNIFASRASQNFGADIREALFTKVQTFSFENLDQFETGSLITRMTNDVVQVQNLLRIFLQSLIRTPGLLIGSIIMSLLLNLRLGLILMGTLLGLVVILVVLIRYSYPLFSNVQAKLDAVNSRLQENLAGIRVVKAFVRSDYETKQFEQANRDYSQTAIKAARVIAMNTPIVTFIINSCLVVILMYGGNLVWMKSVQVGDLVAFINYVAQVLSSLLMVSMLLVNISQSSVSAKRIQQILKTKPTIESDVNVKESSIPAKHVEFVSVGFSYGGTSNPEEMAISDVSFEACQGETIAIIGATGSGKTTLVQLLPRLYEVTSGSIQIDGKDIRNLPLLELRRSIGMVLQESFLFTGSIRENIAFGKSNATQEEIEAAAKIAQAHDFIAKLPNGYETKVGQKGVNLSGGQKQRLAIARALLVKPPILILDDSTSALDLGTEKRLRDSLINIMKESITILIAQKISSVIHAQKILVMEDGTIVESGTHQELMESCDVYQDIFKSQYGEKEECYVEQQSC</sequence>
<evidence type="ECO:0000256" key="8">
    <source>
        <dbReference type="ARBA" id="ARBA00023136"/>
    </source>
</evidence>
<dbReference type="InterPro" id="IPR003439">
    <property type="entry name" value="ABC_transporter-like_ATP-bd"/>
</dbReference>
<dbReference type="PROSITE" id="PS00211">
    <property type="entry name" value="ABC_TRANSPORTER_1"/>
    <property type="match status" value="1"/>
</dbReference>
<keyword evidence="5" id="KW-0547">Nucleotide-binding</keyword>
<dbReference type="GO" id="GO:0016887">
    <property type="term" value="F:ATP hydrolysis activity"/>
    <property type="evidence" value="ECO:0007669"/>
    <property type="project" value="InterPro"/>
</dbReference>
<dbReference type="InterPro" id="IPR017871">
    <property type="entry name" value="ABC_transporter-like_CS"/>
</dbReference>
<dbReference type="SUPFAM" id="SSF90123">
    <property type="entry name" value="ABC transporter transmembrane region"/>
    <property type="match status" value="1"/>
</dbReference>
<name>A0A2N5H9T5_9BACI</name>
<comment type="subcellular location">
    <subcellularLocation>
        <location evidence="1">Cell membrane</location>
        <topology evidence="1">Multi-pass membrane protein</topology>
    </subcellularLocation>
</comment>
<feature type="transmembrane region" description="Helical" evidence="9">
    <location>
        <begin position="275"/>
        <end position="296"/>
    </location>
</feature>
<evidence type="ECO:0000259" key="11">
    <source>
        <dbReference type="PROSITE" id="PS50929"/>
    </source>
</evidence>
<keyword evidence="2" id="KW-0813">Transport</keyword>
<evidence type="ECO:0000256" key="2">
    <source>
        <dbReference type="ARBA" id="ARBA00022448"/>
    </source>
</evidence>
<dbReference type="AlphaFoldDB" id="A0A2N5H9T5"/>
<proteinExistence type="predicted"/>
<dbReference type="Pfam" id="PF00664">
    <property type="entry name" value="ABC_membrane"/>
    <property type="match status" value="1"/>
</dbReference>
<dbReference type="GO" id="GO:0005524">
    <property type="term" value="F:ATP binding"/>
    <property type="evidence" value="ECO:0007669"/>
    <property type="project" value="UniProtKB-KW"/>
</dbReference>
<feature type="transmembrane region" description="Helical" evidence="9">
    <location>
        <begin position="157"/>
        <end position="178"/>
    </location>
</feature>
<evidence type="ECO:0000313" key="13">
    <source>
        <dbReference type="Proteomes" id="UP000234950"/>
    </source>
</evidence>
<dbReference type="Pfam" id="PF00005">
    <property type="entry name" value="ABC_tran"/>
    <property type="match status" value="1"/>
</dbReference>
<dbReference type="SUPFAM" id="SSF52540">
    <property type="entry name" value="P-loop containing nucleoside triphosphate hydrolases"/>
    <property type="match status" value="1"/>
</dbReference>
<dbReference type="InterPro" id="IPR027417">
    <property type="entry name" value="P-loop_NTPase"/>
</dbReference>
<dbReference type="CDD" id="cd18548">
    <property type="entry name" value="ABC_6TM_Tm287_like"/>
    <property type="match status" value="1"/>
</dbReference>
<dbReference type="Gene3D" id="3.40.50.300">
    <property type="entry name" value="P-loop containing nucleotide triphosphate hydrolases"/>
    <property type="match status" value="1"/>
</dbReference>
<keyword evidence="13" id="KW-1185">Reference proteome</keyword>
<feature type="transmembrane region" description="Helical" evidence="9">
    <location>
        <begin position="52"/>
        <end position="77"/>
    </location>
</feature>
<evidence type="ECO:0000256" key="6">
    <source>
        <dbReference type="ARBA" id="ARBA00022840"/>
    </source>
</evidence>
<accession>A0A2N5H9T5</accession>
<evidence type="ECO:0000256" key="1">
    <source>
        <dbReference type="ARBA" id="ARBA00004651"/>
    </source>
</evidence>
<dbReference type="OrthoDB" id="9770415at2"/>
<evidence type="ECO:0000256" key="9">
    <source>
        <dbReference type="SAM" id="Phobius"/>
    </source>
</evidence>
<dbReference type="InterPro" id="IPR036640">
    <property type="entry name" value="ABC1_TM_sf"/>
</dbReference>
<keyword evidence="4 9" id="KW-0812">Transmembrane</keyword>
<dbReference type="InterPro" id="IPR011527">
    <property type="entry name" value="ABC1_TM_dom"/>
</dbReference>
<dbReference type="GO" id="GO:0015421">
    <property type="term" value="F:ABC-type oligopeptide transporter activity"/>
    <property type="evidence" value="ECO:0007669"/>
    <property type="project" value="TreeGrafter"/>
</dbReference>
<keyword evidence="7 9" id="KW-1133">Transmembrane helix</keyword>
<protein>
    <submittedName>
        <fullName evidence="12">Multidrug ABC transporter ATP-binding protein</fullName>
    </submittedName>
</protein>
<dbReference type="InterPro" id="IPR039421">
    <property type="entry name" value="Type_1_exporter"/>
</dbReference>
<evidence type="ECO:0000256" key="7">
    <source>
        <dbReference type="ARBA" id="ARBA00022989"/>
    </source>
</evidence>
<keyword evidence="3" id="KW-1003">Cell membrane</keyword>
<dbReference type="RefSeq" id="WP_101649987.1">
    <property type="nucleotide sequence ID" value="NZ_PGVE01000077.1"/>
</dbReference>
<dbReference type="PANTHER" id="PTHR43394">
    <property type="entry name" value="ATP-DEPENDENT PERMEASE MDL1, MITOCHONDRIAL"/>
    <property type="match status" value="1"/>
</dbReference>
<keyword evidence="6 12" id="KW-0067">ATP-binding</keyword>
<dbReference type="PROSITE" id="PS50893">
    <property type="entry name" value="ABC_TRANSPORTER_2"/>
    <property type="match status" value="1"/>
</dbReference>
<dbReference type="PROSITE" id="PS50929">
    <property type="entry name" value="ABC_TM1F"/>
    <property type="match status" value="1"/>
</dbReference>
<dbReference type="EMBL" id="PGVE01000077">
    <property type="protein sequence ID" value="PLS02264.1"/>
    <property type="molecule type" value="Genomic_DNA"/>
</dbReference>
<organism evidence="12 13">
    <name type="scientific">Neobacillus cucumis</name>
    <dbReference type="NCBI Taxonomy" id="1740721"/>
    <lineage>
        <taxon>Bacteria</taxon>
        <taxon>Bacillati</taxon>
        <taxon>Bacillota</taxon>
        <taxon>Bacilli</taxon>
        <taxon>Bacillales</taxon>
        <taxon>Bacillaceae</taxon>
        <taxon>Neobacillus</taxon>
    </lineage>
</organism>
<dbReference type="InterPro" id="IPR003593">
    <property type="entry name" value="AAA+_ATPase"/>
</dbReference>
<evidence type="ECO:0000256" key="5">
    <source>
        <dbReference type="ARBA" id="ARBA00022741"/>
    </source>
</evidence>
<feature type="domain" description="ABC transporter" evidence="10">
    <location>
        <begin position="332"/>
        <end position="570"/>
    </location>
</feature>
<evidence type="ECO:0000259" key="10">
    <source>
        <dbReference type="PROSITE" id="PS50893"/>
    </source>
</evidence>
<keyword evidence="8 9" id="KW-0472">Membrane</keyword>